<comment type="subcellular location">
    <subcellularLocation>
        <location evidence="1">Cell membrane</location>
        <topology evidence="1">Single-pass membrane protein</topology>
    </subcellularLocation>
</comment>
<dbReference type="EMBL" id="CP003924">
    <property type="protein sequence ID" value="AGS34954.1"/>
    <property type="molecule type" value="Genomic_DNA"/>
</dbReference>
<dbReference type="Proteomes" id="UP000015388">
    <property type="component" value="Chromosome"/>
</dbReference>
<dbReference type="PRINTS" id="PR01853">
    <property type="entry name" value="YAJCTRNLCASE"/>
</dbReference>
<evidence type="ECO:0000256" key="4">
    <source>
        <dbReference type="ARBA" id="ARBA00022475"/>
    </source>
</evidence>
<keyword evidence="8" id="KW-0811">Translocation</keyword>
<keyword evidence="12" id="KW-1185">Reference proteome</keyword>
<dbReference type="AlphaFoldDB" id="S5SUT7"/>
<dbReference type="NCBIfam" id="TIGR00739">
    <property type="entry name" value="yajC"/>
    <property type="match status" value="1"/>
</dbReference>
<dbReference type="PANTHER" id="PTHR33909:SF1">
    <property type="entry name" value="SEC TRANSLOCON ACCESSORY COMPLEX SUBUNIT YAJC"/>
    <property type="match status" value="1"/>
</dbReference>
<dbReference type="PATRIC" id="fig|1224163.3.peg.1488"/>
<dbReference type="GO" id="GO:0015031">
    <property type="term" value="P:protein transport"/>
    <property type="evidence" value="ECO:0007669"/>
    <property type="project" value="UniProtKB-KW"/>
</dbReference>
<dbReference type="RefSeq" id="WP_020934887.1">
    <property type="nucleotide sequence ID" value="NC_021915.1"/>
</dbReference>
<evidence type="ECO:0000313" key="12">
    <source>
        <dbReference type="Proteomes" id="UP000015388"/>
    </source>
</evidence>
<sequence>MEFLILLVLLAVFLLPSFFMMRKQNQRQKDMAAMQAGLQPGNRVVTGAGLHGTVHQVRETEIDLEVAPGTVVTVEKQAILRHAEPPAPIADPQDPAVGEADGQWTDSQFTEDNRPDDGDNPHPENLR</sequence>
<proteinExistence type="inferred from homology"/>
<evidence type="ECO:0000256" key="2">
    <source>
        <dbReference type="ARBA" id="ARBA00006742"/>
    </source>
</evidence>
<evidence type="ECO:0000256" key="10">
    <source>
        <dbReference type="SAM" id="MobiDB-lite"/>
    </source>
</evidence>
<evidence type="ECO:0000313" key="11">
    <source>
        <dbReference type="EMBL" id="AGS34954.1"/>
    </source>
</evidence>
<evidence type="ECO:0000256" key="3">
    <source>
        <dbReference type="ARBA" id="ARBA00022448"/>
    </source>
</evidence>
<comment type="similarity">
    <text evidence="2">Belongs to the YajC family.</text>
</comment>
<evidence type="ECO:0000256" key="6">
    <source>
        <dbReference type="ARBA" id="ARBA00022927"/>
    </source>
</evidence>
<evidence type="ECO:0000256" key="5">
    <source>
        <dbReference type="ARBA" id="ARBA00022692"/>
    </source>
</evidence>
<dbReference type="HOGENOM" id="CLU_116157_4_4_11"/>
<feature type="compositionally biased region" description="Basic and acidic residues" evidence="10">
    <location>
        <begin position="111"/>
        <end position="127"/>
    </location>
</feature>
<keyword evidence="6" id="KW-0653">Protein transport</keyword>
<feature type="region of interest" description="Disordered" evidence="10">
    <location>
        <begin position="82"/>
        <end position="127"/>
    </location>
</feature>
<dbReference type="STRING" id="1224163.B841_07405"/>
<keyword evidence="3" id="KW-0813">Transport</keyword>
<evidence type="ECO:0000256" key="1">
    <source>
        <dbReference type="ARBA" id="ARBA00004162"/>
    </source>
</evidence>
<dbReference type="KEGG" id="cmd:B841_07405"/>
<gene>
    <name evidence="11" type="ORF">B841_07405</name>
</gene>
<dbReference type="PANTHER" id="PTHR33909">
    <property type="entry name" value="SEC TRANSLOCON ACCESSORY COMPLEX SUBUNIT YAJC"/>
    <property type="match status" value="1"/>
</dbReference>
<keyword evidence="4" id="KW-1003">Cell membrane</keyword>
<keyword evidence="7" id="KW-1133">Transmembrane helix</keyword>
<evidence type="ECO:0000256" key="7">
    <source>
        <dbReference type="ARBA" id="ARBA00022989"/>
    </source>
</evidence>
<keyword evidence="5" id="KW-0812">Transmembrane</keyword>
<dbReference type="Pfam" id="PF02699">
    <property type="entry name" value="YajC"/>
    <property type="match status" value="1"/>
</dbReference>
<dbReference type="OrthoDB" id="4419940at2"/>
<dbReference type="InterPro" id="IPR003849">
    <property type="entry name" value="Preprotein_translocase_YajC"/>
</dbReference>
<reference evidence="11 12" key="1">
    <citation type="submission" date="2012-11" db="EMBL/GenBank/DDBJ databases">
        <title>The complete genome sequence of Corynebacterium maris Coryn-1 (=DSM 45190).</title>
        <authorList>
            <person name="Schaffert L."/>
            <person name="Albersmeier A."/>
            <person name="Kalinowski J."/>
            <person name="Ruckert C."/>
        </authorList>
    </citation>
    <scope>NUCLEOTIDE SEQUENCE [LARGE SCALE GENOMIC DNA]</scope>
    <source>
        <strain evidence="12">Coryn-1</strain>
    </source>
</reference>
<protein>
    <submittedName>
        <fullName evidence="11">Preprotein translocase subunit YajC-like protein</fullName>
    </submittedName>
</protein>
<keyword evidence="9" id="KW-0472">Membrane</keyword>
<dbReference type="SMART" id="SM01323">
    <property type="entry name" value="YajC"/>
    <property type="match status" value="1"/>
</dbReference>
<dbReference type="eggNOG" id="COG1862">
    <property type="taxonomic scope" value="Bacteria"/>
</dbReference>
<evidence type="ECO:0000256" key="8">
    <source>
        <dbReference type="ARBA" id="ARBA00023010"/>
    </source>
</evidence>
<evidence type="ECO:0000256" key="9">
    <source>
        <dbReference type="ARBA" id="ARBA00023136"/>
    </source>
</evidence>
<organism evidence="11 12">
    <name type="scientific">Corynebacterium maris DSM 45190</name>
    <dbReference type="NCBI Taxonomy" id="1224163"/>
    <lineage>
        <taxon>Bacteria</taxon>
        <taxon>Bacillati</taxon>
        <taxon>Actinomycetota</taxon>
        <taxon>Actinomycetes</taxon>
        <taxon>Mycobacteriales</taxon>
        <taxon>Corynebacteriaceae</taxon>
        <taxon>Corynebacterium</taxon>
    </lineage>
</organism>
<name>S5SUT7_9CORY</name>
<accession>S5SUT7</accession>
<dbReference type="GO" id="GO:0005886">
    <property type="term" value="C:plasma membrane"/>
    <property type="evidence" value="ECO:0007669"/>
    <property type="project" value="UniProtKB-SubCell"/>
</dbReference>